<keyword evidence="3" id="KW-1185">Reference proteome</keyword>
<organism evidence="2 3">
    <name type="scientific">Mycolicibacterium brumae</name>
    <dbReference type="NCBI Taxonomy" id="85968"/>
    <lineage>
        <taxon>Bacteria</taxon>
        <taxon>Bacillati</taxon>
        <taxon>Actinomycetota</taxon>
        <taxon>Actinomycetes</taxon>
        <taxon>Mycobacteriales</taxon>
        <taxon>Mycobacteriaceae</taxon>
        <taxon>Mycolicibacterium</taxon>
    </lineage>
</organism>
<dbReference type="OrthoDB" id="3697150at2"/>
<dbReference type="Gene3D" id="3.30.750.24">
    <property type="entry name" value="STAS domain"/>
    <property type="match status" value="1"/>
</dbReference>
<protein>
    <submittedName>
        <fullName evidence="2">STAS domain-containing protein</fullName>
    </submittedName>
</protein>
<dbReference type="InterPro" id="IPR002645">
    <property type="entry name" value="STAS_dom"/>
</dbReference>
<evidence type="ECO:0000259" key="1">
    <source>
        <dbReference type="PROSITE" id="PS50801"/>
    </source>
</evidence>
<reference evidence="2 3" key="1">
    <citation type="journal article" date="2017" name="Infect. Genet. Evol.">
        <title>The new phylogeny of the genus Mycobacterium: The old and the news.</title>
        <authorList>
            <person name="Tortoli E."/>
            <person name="Fedrizzi T."/>
            <person name="Meehan C.J."/>
            <person name="Trovato A."/>
            <person name="Grottola A."/>
            <person name="Giacobazzi E."/>
            <person name="Serpini G.F."/>
            <person name="Tagliazucchi S."/>
            <person name="Fabio A."/>
            <person name="Bettua C."/>
            <person name="Bertorelli R."/>
            <person name="Frascaro F."/>
            <person name="De Sanctis V."/>
            <person name="Pecorari M."/>
            <person name="Jousson O."/>
            <person name="Segata N."/>
            <person name="Cirillo D.M."/>
        </authorList>
    </citation>
    <scope>NUCLEOTIDE SEQUENCE [LARGE SCALE GENOMIC DNA]</scope>
    <source>
        <strain evidence="2 3">CIP1034565</strain>
    </source>
</reference>
<comment type="caution">
    <text evidence="2">The sequence shown here is derived from an EMBL/GenBank/DDBJ whole genome shotgun (WGS) entry which is preliminary data.</text>
</comment>
<dbReference type="PROSITE" id="PS50801">
    <property type="entry name" value="STAS"/>
    <property type="match status" value="1"/>
</dbReference>
<evidence type="ECO:0000313" key="2">
    <source>
        <dbReference type="EMBL" id="PIB75755.1"/>
    </source>
</evidence>
<dbReference type="Proteomes" id="UP000230551">
    <property type="component" value="Unassembled WGS sequence"/>
</dbReference>
<proteinExistence type="predicted"/>
<dbReference type="InterPro" id="IPR036513">
    <property type="entry name" value="STAS_dom_sf"/>
</dbReference>
<feature type="domain" description="STAS" evidence="1">
    <location>
        <begin position="29"/>
        <end position="92"/>
    </location>
</feature>
<accession>A0A2G5PBQ1</accession>
<dbReference type="EMBL" id="PDCN02000008">
    <property type="protein sequence ID" value="PIB75755.1"/>
    <property type="molecule type" value="Genomic_DNA"/>
</dbReference>
<evidence type="ECO:0000313" key="3">
    <source>
        <dbReference type="Proteomes" id="UP000230551"/>
    </source>
</evidence>
<dbReference type="AlphaFoldDB" id="A0A2G5PBQ1"/>
<sequence length="140" mass="14914">MPANVSSPIPSATSPRAGRARFTTHWLSPTIITIKVEGELDAATAPELVEHATRHTDRVQSVVLDLSHLAFFGTAGLTALTQLDEAYRDAGVHWGATSCKPVERVLQICKADLPIHDSLLSALAATRKSAPLHLVSQSAS</sequence>
<dbReference type="SUPFAM" id="SSF52091">
    <property type="entry name" value="SpoIIaa-like"/>
    <property type="match status" value="1"/>
</dbReference>
<gene>
    <name evidence="2" type="ORF">CQY22_008470</name>
</gene>
<dbReference type="STRING" id="85968.GCA_900073015_03079"/>
<name>A0A2G5PBQ1_9MYCO</name>
<dbReference type="CDD" id="cd07043">
    <property type="entry name" value="STAS_anti-anti-sigma_factors"/>
    <property type="match status" value="1"/>
</dbReference>
<dbReference type="Pfam" id="PF01740">
    <property type="entry name" value="STAS"/>
    <property type="match status" value="1"/>
</dbReference>